<dbReference type="InterPro" id="IPR009057">
    <property type="entry name" value="Homeodomain-like_sf"/>
</dbReference>
<evidence type="ECO:0000313" key="6">
    <source>
        <dbReference type="EMBL" id="MDA5109068.1"/>
    </source>
</evidence>
<dbReference type="PRINTS" id="PR00455">
    <property type="entry name" value="HTHTETR"/>
</dbReference>
<dbReference type="SUPFAM" id="SSF46689">
    <property type="entry name" value="Homeodomain-like"/>
    <property type="match status" value="1"/>
</dbReference>
<dbReference type="FunFam" id="1.10.10.60:FF:000141">
    <property type="entry name" value="TetR family transcriptional regulator"/>
    <property type="match status" value="1"/>
</dbReference>
<organism evidence="6 7">
    <name type="scientific">Brevibacillus thermoruber</name>
    <dbReference type="NCBI Taxonomy" id="33942"/>
    <lineage>
        <taxon>Bacteria</taxon>
        <taxon>Bacillati</taxon>
        <taxon>Bacillota</taxon>
        <taxon>Bacilli</taxon>
        <taxon>Bacillales</taxon>
        <taxon>Paenibacillaceae</taxon>
        <taxon>Brevibacillus</taxon>
    </lineage>
</organism>
<reference evidence="6" key="1">
    <citation type="submission" date="2022-12" db="EMBL/GenBank/DDBJ databases">
        <title>Draft genome sequence of the thermophilic strain Brevibacillus thermoruber HT42, isolated from Los Humeros, Puebla, Mexico, with biotechnological potential.</title>
        <authorList>
            <person name="Lara Sanchez J."/>
            <person name="Solis Palacios R."/>
            <person name="Bustos Baena A.S."/>
            <person name="Ruz Baez A.E."/>
            <person name="Espinosa Luna G."/>
            <person name="Oliart Ros R.M."/>
        </authorList>
    </citation>
    <scope>NUCLEOTIDE SEQUENCE</scope>
    <source>
        <strain evidence="6">HT42</strain>
    </source>
</reference>
<feature type="DNA-binding region" description="H-T-H motif" evidence="4">
    <location>
        <begin position="33"/>
        <end position="52"/>
    </location>
</feature>
<feature type="domain" description="HTH tetR-type" evidence="5">
    <location>
        <begin position="10"/>
        <end position="70"/>
    </location>
</feature>
<dbReference type="SUPFAM" id="SSF48498">
    <property type="entry name" value="Tetracyclin repressor-like, C-terminal domain"/>
    <property type="match status" value="1"/>
</dbReference>
<dbReference type="Pfam" id="PF13305">
    <property type="entry name" value="TetR_C_33"/>
    <property type="match status" value="1"/>
</dbReference>
<dbReference type="PROSITE" id="PS50977">
    <property type="entry name" value="HTH_TETR_2"/>
    <property type="match status" value="1"/>
</dbReference>
<dbReference type="InterPro" id="IPR036271">
    <property type="entry name" value="Tet_transcr_reg_TetR-rel_C_sf"/>
</dbReference>
<dbReference type="AlphaFoldDB" id="A0A9X3Z3T4"/>
<proteinExistence type="predicted"/>
<keyword evidence="7" id="KW-1185">Reference proteome</keyword>
<dbReference type="RefSeq" id="WP_271140191.1">
    <property type="nucleotide sequence ID" value="NZ_JAPYYP010000013.1"/>
</dbReference>
<evidence type="ECO:0000256" key="4">
    <source>
        <dbReference type="PROSITE-ProRule" id="PRU00335"/>
    </source>
</evidence>
<dbReference type="InterPro" id="IPR025996">
    <property type="entry name" value="MT1864/Rv1816-like_C"/>
</dbReference>
<dbReference type="EMBL" id="JAPYYP010000013">
    <property type="protein sequence ID" value="MDA5109068.1"/>
    <property type="molecule type" value="Genomic_DNA"/>
</dbReference>
<dbReference type="GO" id="GO:0003700">
    <property type="term" value="F:DNA-binding transcription factor activity"/>
    <property type="evidence" value="ECO:0007669"/>
    <property type="project" value="TreeGrafter"/>
</dbReference>
<evidence type="ECO:0000313" key="7">
    <source>
        <dbReference type="Proteomes" id="UP001151071"/>
    </source>
</evidence>
<dbReference type="PANTHER" id="PTHR30055">
    <property type="entry name" value="HTH-TYPE TRANSCRIPTIONAL REGULATOR RUTR"/>
    <property type="match status" value="1"/>
</dbReference>
<dbReference type="Proteomes" id="UP001151071">
    <property type="component" value="Unassembled WGS sequence"/>
</dbReference>
<dbReference type="GO" id="GO:0045892">
    <property type="term" value="P:negative regulation of DNA-templated transcription"/>
    <property type="evidence" value="ECO:0007669"/>
    <property type="project" value="UniProtKB-ARBA"/>
</dbReference>
<dbReference type="Gene3D" id="1.10.357.10">
    <property type="entry name" value="Tetracycline Repressor, domain 2"/>
    <property type="match status" value="1"/>
</dbReference>
<evidence type="ECO:0000256" key="1">
    <source>
        <dbReference type="ARBA" id="ARBA00023015"/>
    </source>
</evidence>
<evidence type="ECO:0000259" key="5">
    <source>
        <dbReference type="PROSITE" id="PS50977"/>
    </source>
</evidence>
<comment type="caution">
    <text evidence="6">The sequence shown here is derived from an EMBL/GenBank/DDBJ whole genome shotgun (WGS) entry which is preliminary data.</text>
</comment>
<evidence type="ECO:0000256" key="3">
    <source>
        <dbReference type="ARBA" id="ARBA00023163"/>
    </source>
</evidence>
<keyword evidence="1" id="KW-0805">Transcription regulation</keyword>
<dbReference type="InterPro" id="IPR001647">
    <property type="entry name" value="HTH_TetR"/>
</dbReference>
<dbReference type="InterPro" id="IPR050109">
    <property type="entry name" value="HTH-type_TetR-like_transc_reg"/>
</dbReference>
<accession>A0A9X3Z3T4</accession>
<evidence type="ECO:0000256" key="2">
    <source>
        <dbReference type="ARBA" id="ARBA00023125"/>
    </source>
</evidence>
<dbReference type="GO" id="GO:0000976">
    <property type="term" value="F:transcription cis-regulatory region binding"/>
    <property type="evidence" value="ECO:0007669"/>
    <property type="project" value="TreeGrafter"/>
</dbReference>
<protein>
    <submittedName>
        <fullName evidence="6">TetR/AcrR family transcriptional regulator</fullName>
    </submittedName>
</protein>
<name>A0A9X3Z3T4_9BACL</name>
<gene>
    <name evidence="6" type="ORF">O3V59_11900</name>
</gene>
<sequence length="212" mass="24186">MPNRQEIRSEETRRAILAAAGTLFAERGFDAVTMREIARTAGCSHTTIYLYFKDKEALLHHLSMEPLQSLHRQMEAVLRDRTLAPADSLQAVTRAFVRFCLANRNMYTIFFMAKASRVDEETPALEVQQIRNRLFGLLRQAIRACLPPDTPDDRVLAYTRIYFFTLHGIIGTYTHSDEPLDHLLERLEPTFDLAWEVMLAGFHQTATKGSGA</sequence>
<keyword evidence="3" id="KW-0804">Transcription</keyword>
<keyword evidence="2 4" id="KW-0238">DNA-binding</keyword>
<dbReference type="Pfam" id="PF00440">
    <property type="entry name" value="TetR_N"/>
    <property type="match status" value="1"/>
</dbReference>
<dbReference type="PANTHER" id="PTHR30055:SF234">
    <property type="entry name" value="HTH-TYPE TRANSCRIPTIONAL REGULATOR BETI"/>
    <property type="match status" value="1"/>
</dbReference>